<gene>
    <name evidence="6" type="ORF">GCM10009097_43630</name>
</gene>
<dbReference type="EMBL" id="BAAAEN010000020">
    <property type="protein sequence ID" value="GAA0521357.1"/>
    <property type="molecule type" value="Genomic_DNA"/>
</dbReference>
<sequence>MDTIVNFRTFIAVAQAGSFSKAARQLGIAASVVTKRIDQLEWRARTRLFERSTRRLALTDEGQRLLPVARRIVHDVEDAFGSALGHAHELEGHLRIKVPTSLTATCLGDALGRFLEVHPKLSMDVVVIDRPVNPIQEGFDIVVGMLPASYDSVLEAGLCPLPRMAVAAPSYLAARGRPAHPTDLARHALLNFQPTGPVWTFQGPNGPIAVEVTPRLSTNDGHVLLNSVLRGNGITILSAYIVDGALGRGELVRVLEDFAIPEYWIRALVPHSRAHLGRVQALLSWLRNEFTPLPPWARHESCGLPAFS</sequence>
<proteinExistence type="inferred from homology"/>
<dbReference type="SUPFAM" id="SSF53850">
    <property type="entry name" value="Periplasmic binding protein-like II"/>
    <property type="match status" value="1"/>
</dbReference>
<dbReference type="InterPro" id="IPR036388">
    <property type="entry name" value="WH-like_DNA-bd_sf"/>
</dbReference>
<evidence type="ECO:0000313" key="6">
    <source>
        <dbReference type="EMBL" id="GAA0521357.1"/>
    </source>
</evidence>
<dbReference type="Gene3D" id="1.10.10.10">
    <property type="entry name" value="Winged helix-like DNA-binding domain superfamily/Winged helix DNA-binding domain"/>
    <property type="match status" value="1"/>
</dbReference>
<dbReference type="Pfam" id="PF00126">
    <property type="entry name" value="HTH_1"/>
    <property type="match status" value="1"/>
</dbReference>
<dbReference type="SUPFAM" id="SSF46785">
    <property type="entry name" value="Winged helix' DNA-binding domain"/>
    <property type="match status" value="1"/>
</dbReference>
<feature type="domain" description="HTH lysR-type" evidence="5">
    <location>
        <begin position="1"/>
        <end position="59"/>
    </location>
</feature>
<reference evidence="6 7" key="1">
    <citation type="journal article" date="2019" name="Int. J. Syst. Evol. Microbiol.">
        <title>The Global Catalogue of Microorganisms (GCM) 10K type strain sequencing project: providing services to taxonomists for standard genome sequencing and annotation.</title>
        <authorList>
            <consortium name="The Broad Institute Genomics Platform"/>
            <consortium name="The Broad Institute Genome Sequencing Center for Infectious Disease"/>
            <person name="Wu L."/>
            <person name="Ma J."/>
        </authorList>
    </citation>
    <scope>NUCLEOTIDE SEQUENCE [LARGE SCALE GENOMIC DNA]</scope>
    <source>
        <strain evidence="6 7">JCM 14330</strain>
    </source>
</reference>
<evidence type="ECO:0000256" key="1">
    <source>
        <dbReference type="ARBA" id="ARBA00009437"/>
    </source>
</evidence>
<dbReference type="PROSITE" id="PS50931">
    <property type="entry name" value="HTH_LYSR"/>
    <property type="match status" value="1"/>
</dbReference>
<evidence type="ECO:0000256" key="3">
    <source>
        <dbReference type="ARBA" id="ARBA00023125"/>
    </source>
</evidence>
<protein>
    <submittedName>
        <fullName evidence="6">LysR family transcriptional regulator</fullName>
    </submittedName>
</protein>
<dbReference type="InterPro" id="IPR000847">
    <property type="entry name" value="LysR_HTH_N"/>
</dbReference>
<dbReference type="InterPro" id="IPR005119">
    <property type="entry name" value="LysR_subst-bd"/>
</dbReference>
<dbReference type="PANTHER" id="PTHR30537:SF35">
    <property type="entry name" value="TRANSCRIPTIONAL REGULATORY PROTEIN"/>
    <property type="match status" value="1"/>
</dbReference>
<evidence type="ECO:0000259" key="5">
    <source>
        <dbReference type="PROSITE" id="PS50931"/>
    </source>
</evidence>
<dbReference type="Proteomes" id="UP001501706">
    <property type="component" value="Unassembled WGS sequence"/>
</dbReference>
<evidence type="ECO:0000313" key="7">
    <source>
        <dbReference type="Proteomes" id="UP001501706"/>
    </source>
</evidence>
<dbReference type="RefSeq" id="WP_132980446.1">
    <property type="nucleotide sequence ID" value="NZ_BAAAEN010000020.1"/>
</dbReference>
<dbReference type="Pfam" id="PF03466">
    <property type="entry name" value="LysR_substrate"/>
    <property type="match status" value="1"/>
</dbReference>
<name>A0ABN1CLD3_9BURK</name>
<keyword evidence="2" id="KW-0805">Transcription regulation</keyword>
<dbReference type="InterPro" id="IPR036390">
    <property type="entry name" value="WH_DNA-bd_sf"/>
</dbReference>
<dbReference type="PANTHER" id="PTHR30537">
    <property type="entry name" value="HTH-TYPE TRANSCRIPTIONAL REGULATOR"/>
    <property type="match status" value="1"/>
</dbReference>
<dbReference type="Gene3D" id="3.40.190.290">
    <property type="match status" value="1"/>
</dbReference>
<evidence type="ECO:0000256" key="2">
    <source>
        <dbReference type="ARBA" id="ARBA00023015"/>
    </source>
</evidence>
<accession>A0ABN1CLD3</accession>
<comment type="caution">
    <text evidence="6">The sequence shown here is derived from an EMBL/GenBank/DDBJ whole genome shotgun (WGS) entry which is preliminary data.</text>
</comment>
<keyword evidence="3" id="KW-0238">DNA-binding</keyword>
<keyword evidence="7" id="KW-1185">Reference proteome</keyword>
<dbReference type="InterPro" id="IPR058163">
    <property type="entry name" value="LysR-type_TF_proteobact-type"/>
</dbReference>
<evidence type="ECO:0000256" key="4">
    <source>
        <dbReference type="ARBA" id="ARBA00023163"/>
    </source>
</evidence>
<comment type="similarity">
    <text evidence="1">Belongs to the LysR transcriptional regulatory family.</text>
</comment>
<dbReference type="CDD" id="cd08422">
    <property type="entry name" value="PBP2_CrgA_like"/>
    <property type="match status" value="1"/>
</dbReference>
<keyword evidence="4" id="KW-0804">Transcription</keyword>
<organism evidence="6 7">
    <name type="scientific">Pigmentiphaga daeguensis</name>
    <dbReference type="NCBI Taxonomy" id="414049"/>
    <lineage>
        <taxon>Bacteria</taxon>
        <taxon>Pseudomonadati</taxon>
        <taxon>Pseudomonadota</taxon>
        <taxon>Betaproteobacteria</taxon>
        <taxon>Burkholderiales</taxon>
        <taxon>Alcaligenaceae</taxon>
        <taxon>Pigmentiphaga</taxon>
    </lineage>
</organism>